<dbReference type="InterPro" id="IPR002187">
    <property type="entry name" value="N-reg_PII"/>
</dbReference>
<dbReference type="SUPFAM" id="SSF54913">
    <property type="entry name" value="GlnB-like"/>
    <property type="match status" value="1"/>
</dbReference>
<dbReference type="Gene3D" id="3.30.70.120">
    <property type="match status" value="1"/>
</dbReference>
<dbReference type="Proteomes" id="UP000464468">
    <property type="component" value="Chromosome"/>
</dbReference>
<accession>A0A7Z2NY01</accession>
<organism evidence="2 3">
    <name type="scientific">Sphingomonas changnyeongensis</name>
    <dbReference type="NCBI Taxonomy" id="2698679"/>
    <lineage>
        <taxon>Bacteria</taxon>
        <taxon>Pseudomonadati</taxon>
        <taxon>Pseudomonadota</taxon>
        <taxon>Alphaproteobacteria</taxon>
        <taxon>Sphingomonadales</taxon>
        <taxon>Sphingomonadaceae</taxon>
        <taxon>Sphingomonas</taxon>
    </lineage>
</organism>
<keyword evidence="3" id="KW-1185">Reference proteome</keyword>
<proteinExistence type="predicted"/>
<dbReference type="AlphaFoldDB" id="A0A7Z2NY01"/>
<evidence type="ECO:0000313" key="3">
    <source>
        <dbReference type="Proteomes" id="UP000464468"/>
    </source>
</evidence>
<protein>
    <recommendedName>
        <fullName evidence="1">Nitrogen regulatory protein P-II</fullName>
    </recommendedName>
</protein>
<sequence>MVERRRVEVLIDEPLLPALVELAQAAGVSRYTLLPALGGAGAYGRWRDDQLSGATGKVMFLAITTRAAADAFVERLEPLLDSHNLMLLSSDVEVVRGPRFG</sequence>
<evidence type="ECO:0000256" key="1">
    <source>
        <dbReference type="ARBA" id="ARBA00015681"/>
    </source>
</evidence>
<dbReference type="KEGG" id="schy:GVO57_09250"/>
<gene>
    <name evidence="2" type="ORF">GVO57_09250</name>
</gene>
<evidence type="ECO:0000313" key="2">
    <source>
        <dbReference type="EMBL" id="QHL91895.1"/>
    </source>
</evidence>
<reference evidence="2 3" key="1">
    <citation type="submission" date="2020-01" db="EMBL/GenBank/DDBJ databases">
        <title>Sphingomonas sp. C33 whole genome sequece.</title>
        <authorList>
            <person name="Park C."/>
        </authorList>
    </citation>
    <scope>NUCLEOTIDE SEQUENCE [LARGE SCALE GENOMIC DNA]</scope>
    <source>
        <strain evidence="2 3">C33</strain>
    </source>
</reference>
<name>A0A7Z2NY01_9SPHN</name>
<dbReference type="GO" id="GO:0030234">
    <property type="term" value="F:enzyme regulator activity"/>
    <property type="evidence" value="ECO:0007669"/>
    <property type="project" value="InterPro"/>
</dbReference>
<dbReference type="Pfam" id="PF00543">
    <property type="entry name" value="P-II"/>
    <property type="match status" value="1"/>
</dbReference>
<dbReference type="InterPro" id="IPR015867">
    <property type="entry name" value="N-reg_PII/ATP_PRibTrfase_C"/>
</dbReference>
<dbReference type="InterPro" id="IPR011322">
    <property type="entry name" value="N-reg_PII-like_a/b"/>
</dbReference>
<dbReference type="EMBL" id="CP047895">
    <property type="protein sequence ID" value="QHL91895.1"/>
    <property type="molecule type" value="Genomic_DNA"/>
</dbReference>
<dbReference type="GO" id="GO:0006808">
    <property type="term" value="P:regulation of nitrogen utilization"/>
    <property type="evidence" value="ECO:0007669"/>
    <property type="project" value="InterPro"/>
</dbReference>